<comment type="caution">
    <text evidence="3">The sequence shown here is derived from an EMBL/GenBank/DDBJ whole genome shotgun (WGS) entry which is preliminary data.</text>
</comment>
<evidence type="ECO:0000256" key="1">
    <source>
        <dbReference type="SAM" id="MobiDB-lite"/>
    </source>
</evidence>
<dbReference type="InterPro" id="IPR000387">
    <property type="entry name" value="Tyr_Pase_dom"/>
</dbReference>
<gene>
    <name evidence="3" type="ORF">CYMTET_49626</name>
</gene>
<dbReference type="Proteomes" id="UP001190700">
    <property type="component" value="Unassembled WGS sequence"/>
</dbReference>
<name>A0AAE0BRS1_9CHLO</name>
<feature type="non-terminal residue" evidence="3">
    <location>
        <position position="589"/>
    </location>
</feature>
<dbReference type="GO" id="GO:0005524">
    <property type="term" value="F:ATP binding"/>
    <property type="evidence" value="ECO:0007669"/>
    <property type="project" value="InterPro"/>
</dbReference>
<feature type="region of interest" description="Disordered" evidence="1">
    <location>
        <begin position="354"/>
        <end position="375"/>
    </location>
</feature>
<dbReference type="InterPro" id="IPR051029">
    <property type="entry name" value="mRNA_Capping_Enz/RNA_Phosphat"/>
</dbReference>
<dbReference type="PROSITE" id="PS00383">
    <property type="entry name" value="TYR_PHOSPHATASE_1"/>
    <property type="match status" value="1"/>
</dbReference>
<proteinExistence type="predicted"/>
<dbReference type="SUPFAM" id="SSF52799">
    <property type="entry name" value="(Phosphotyrosine protein) phosphatases II"/>
    <property type="match status" value="1"/>
</dbReference>
<dbReference type="Gene3D" id="3.90.190.10">
    <property type="entry name" value="Protein tyrosine phosphatase superfamily"/>
    <property type="match status" value="1"/>
</dbReference>
<evidence type="ECO:0000259" key="2">
    <source>
        <dbReference type="PROSITE" id="PS50056"/>
    </source>
</evidence>
<dbReference type="CDD" id="cd14502">
    <property type="entry name" value="RNA_5'-triphosphatase"/>
    <property type="match status" value="1"/>
</dbReference>
<dbReference type="EMBL" id="LGRX02033613">
    <property type="protein sequence ID" value="KAK3240537.1"/>
    <property type="molecule type" value="Genomic_DNA"/>
</dbReference>
<dbReference type="InterPro" id="IPR029021">
    <property type="entry name" value="Prot-tyrosine_phosphatase-like"/>
</dbReference>
<sequence>MEALKLAREERMRSMQKRKAKEGAEIQIAKEKEDLKKRKRDPAGEVPNQPAEPSQPDEKKPRVANVWDGLPEGWLTCPPLGKRFDAFFPCKVPLGTKYDEKIPEQQRFTPFLAVRRICQEAKGKEIGLVIDLTNTTRYYSQLEFTSLGIQYIKIACGGRDGPPEPSAVNEFCFEVKKFLAQRQQKFILVHCTHGHNRTGAMLVHYAVRQGLPLESVALLALLVAGRAAVLIFTVDAGVLLIFTVDAGVQALEEFAKIRPPGIYKESYVSSLFAYYHTERPSTLLRAPGTPEWKSGKEAEVEVPEDDLFGKSNLEYQATPAESPVEPPKVPLQRGYVRWKGRMSGGLVIGLHVEEEEEEGDEARGKYGEGAVGTEDNMSHEDVIGEAVPEEQAFELRKVITFLLLGHENFKTFMGSQPVSLSADNLSCLDQEAPHWVTWKADGTRYMLLIMGLADGVFLIDRKFNIRRVQMKFPCRSDLKKQHMMTLCDGEMVVDVDAMGVATRRYLIYDVMAINGRSEVKALPFAVATKGKPDRFTLIAHEIIGPRTEMQNKYSHMPPGTRGKYYFDGEPFRVRRKDFYPLGMARKVFE</sequence>
<dbReference type="InterPro" id="IPR001339">
    <property type="entry name" value="mRNA_cap_enzyme_adenylation"/>
</dbReference>
<feature type="compositionally biased region" description="Basic and acidic residues" evidence="1">
    <location>
        <begin position="21"/>
        <end position="36"/>
    </location>
</feature>
<dbReference type="GO" id="GO:0006370">
    <property type="term" value="P:7-methylguanosine mRNA capping"/>
    <property type="evidence" value="ECO:0007669"/>
    <property type="project" value="InterPro"/>
</dbReference>
<accession>A0AAE0BRS1</accession>
<feature type="compositionally biased region" description="Basic and acidic residues" evidence="1">
    <location>
        <begin position="1"/>
        <end position="13"/>
    </location>
</feature>
<feature type="region of interest" description="Disordered" evidence="1">
    <location>
        <begin position="1"/>
        <end position="62"/>
    </location>
</feature>
<dbReference type="CDD" id="cd07895">
    <property type="entry name" value="Adenylation_mRNA_capping"/>
    <property type="match status" value="1"/>
</dbReference>
<feature type="domain" description="Tyrosine specific protein phosphatases" evidence="2">
    <location>
        <begin position="169"/>
        <end position="216"/>
    </location>
</feature>
<dbReference type="SUPFAM" id="SSF56091">
    <property type="entry name" value="DNA ligase/mRNA capping enzyme, catalytic domain"/>
    <property type="match status" value="1"/>
</dbReference>
<dbReference type="InterPro" id="IPR016130">
    <property type="entry name" value="Tyr_Pase_AS"/>
</dbReference>
<organism evidence="3 4">
    <name type="scientific">Cymbomonas tetramitiformis</name>
    <dbReference type="NCBI Taxonomy" id="36881"/>
    <lineage>
        <taxon>Eukaryota</taxon>
        <taxon>Viridiplantae</taxon>
        <taxon>Chlorophyta</taxon>
        <taxon>Pyramimonadophyceae</taxon>
        <taxon>Pyramimonadales</taxon>
        <taxon>Pyramimonadaceae</taxon>
        <taxon>Cymbomonas</taxon>
    </lineage>
</organism>
<dbReference type="PANTHER" id="PTHR10367:SF17">
    <property type="entry name" value="MRNA-CAPPING ENZYME"/>
    <property type="match status" value="1"/>
</dbReference>
<reference evidence="3 4" key="1">
    <citation type="journal article" date="2015" name="Genome Biol. Evol.">
        <title>Comparative Genomics of a Bacterivorous Green Alga Reveals Evolutionary Causalities and Consequences of Phago-Mixotrophic Mode of Nutrition.</title>
        <authorList>
            <person name="Burns J.A."/>
            <person name="Paasch A."/>
            <person name="Narechania A."/>
            <person name="Kim E."/>
        </authorList>
    </citation>
    <scope>NUCLEOTIDE SEQUENCE [LARGE SCALE GENOMIC DNA]</scope>
    <source>
        <strain evidence="3 4">PLY_AMNH</strain>
    </source>
</reference>
<dbReference type="AlphaFoldDB" id="A0AAE0BRS1"/>
<dbReference type="PANTHER" id="PTHR10367">
    <property type="entry name" value="MRNA-CAPPING ENZYME"/>
    <property type="match status" value="1"/>
</dbReference>
<evidence type="ECO:0000313" key="4">
    <source>
        <dbReference type="Proteomes" id="UP001190700"/>
    </source>
</evidence>
<protein>
    <recommendedName>
        <fullName evidence="2">Tyrosine specific protein phosphatases domain-containing protein</fullName>
    </recommendedName>
</protein>
<dbReference type="Pfam" id="PF01331">
    <property type="entry name" value="mRNA_cap_enzyme"/>
    <property type="match status" value="1"/>
</dbReference>
<dbReference type="Gene3D" id="3.30.470.30">
    <property type="entry name" value="DNA ligase/mRNA capping enzyme"/>
    <property type="match status" value="1"/>
</dbReference>
<dbReference type="PROSITE" id="PS50056">
    <property type="entry name" value="TYR_PHOSPHATASE_2"/>
    <property type="match status" value="1"/>
</dbReference>
<dbReference type="Pfam" id="PF22785">
    <property type="entry name" value="Tc-R-P"/>
    <property type="match status" value="1"/>
</dbReference>
<keyword evidence="4" id="KW-1185">Reference proteome</keyword>
<dbReference type="GO" id="GO:0016787">
    <property type="term" value="F:hydrolase activity"/>
    <property type="evidence" value="ECO:0007669"/>
    <property type="project" value="UniProtKB-ARBA"/>
</dbReference>
<dbReference type="GO" id="GO:0004484">
    <property type="term" value="F:mRNA guanylyltransferase activity"/>
    <property type="evidence" value="ECO:0007669"/>
    <property type="project" value="InterPro"/>
</dbReference>
<evidence type="ECO:0000313" key="3">
    <source>
        <dbReference type="EMBL" id="KAK3240537.1"/>
    </source>
</evidence>